<reference evidence="1" key="2">
    <citation type="submission" date="2020-06" db="EMBL/GenBank/DDBJ databases">
        <title>Helianthus annuus Genome sequencing and assembly Release 2.</title>
        <authorList>
            <person name="Gouzy J."/>
            <person name="Langlade N."/>
            <person name="Munos S."/>
        </authorList>
    </citation>
    <scope>NUCLEOTIDE SEQUENCE</scope>
    <source>
        <tissue evidence="1">Leaves</tissue>
    </source>
</reference>
<dbReference type="AlphaFoldDB" id="A0A9K3P442"/>
<keyword evidence="2" id="KW-1185">Reference proteome</keyword>
<reference evidence="1" key="1">
    <citation type="journal article" date="2017" name="Nature">
        <title>The sunflower genome provides insights into oil metabolism, flowering and Asterid evolution.</title>
        <authorList>
            <person name="Badouin H."/>
            <person name="Gouzy J."/>
            <person name="Grassa C.J."/>
            <person name="Murat F."/>
            <person name="Staton S.E."/>
            <person name="Cottret L."/>
            <person name="Lelandais-Briere C."/>
            <person name="Owens G.L."/>
            <person name="Carrere S."/>
            <person name="Mayjonade B."/>
            <person name="Legrand L."/>
            <person name="Gill N."/>
            <person name="Kane N.C."/>
            <person name="Bowers J.E."/>
            <person name="Hubner S."/>
            <person name="Bellec A."/>
            <person name="Berard A."/>
            <person name="Berges H."/>
            <person name="Blanchet N."/>
            <person name="Boniface M.C."/>
            <person name="Brunel D."/>
            <person name="Catrice O."/>
            <person name="Chaidir N."/>
            <person name="Claudel C."/>
            <person name="Donnadieu C."/>
            <person name="Faraut T."/>
            <person name="Fievet G."/>
            <person name="Helmstetter N."/>
            <person name="King M."/>
            <person name="Knapp S.J."/>
            <person name="Lai Z."/>
            <person name="Le Paslier M.C."/>
            <person name="Lippi Y."/>
            <person name="Lorenzon L."/>
            <person name="Mandel J.R."/>
            <person name="Marage G."/>
            <person name="Marchand G."/>
            <person name="Marquand E."/>
            <person name="Bret-Mestries E."/>
            <person name="Morien E."/>
            <person name="Nambeesan S."/>
            <person name="Nguyen T."/>
            <person name="Pegot-Espagnet P."/>
            <person name="Pouilly N."/>
            <person name="Raftis F."/>
            <person name="Sallet E."/>
            <person name="Schiex T."/>
            <person name="Thomas J."/>
            <person name="Vandecasteele C."/>
            <person name="Vares D."/>
            <person name="Vear F."/>
            <person name="Vautrin S."/>
            <person name="Crespi M."/>
            <person name="Mangin B."/>
            <person name="Burke J.M."/>
            <person name="Salse J."/>
            <person name="Munos S."/>
            <person name="Vincourt P."/>
            <person name="Rieseberg L.H."/>
            <person name="Langlade N.B."/>
        </authorList>
    </citation>
    <scope>NUCLEOTIDE SEQUENCE</scope>
    <source>
        <tissue evidence="1">Leaves</tissue>
    </source>
</reference>
<comment type="caution">
    <text evidence="1">The sequence shown here is derived from an EMBL/GenBank/DDBJ whole genome shotgun (WGS) entry which is preliminary data.</text>
</comment>
<dbReference type="Gramene" id="mRNA:HanXRQr2_Chr01g0044371">
    <property type="protein sequence ID" value="CDS:HanXRQr2_Chr01g0044371.1"/>
    <property type="gene ID" value="HanXRQr2_Chr01g0044371"/>
</dbReference>
<sequence>MKESQICVCHSKIDSNSRTECLLGNKSKKVKKWKSQSTNHQLLKRLGSSNSLARWFF</sequence>
<evidence type="ECO:0000313" key="2">
    <source>
        <dbReference type="Proteomes" id="UP000215914"/>
    </source>
</evidence>
<organism evidence="1 2">
    <name type="scientific">Helianthus annuus</name>
    <name type="common">Common sunflower</name>
    <dbReference type="NCBI Taxonomy" id="4232"/>
    <lineage>
        <taxon>Eukaryota</taxon>
        <taxon>Viridiplantae</taxon>
        <taxon>Streptophyta</taxon>
        <taxon>Embryophyta</taxon>
        <taxon>Tracheophyta</taxon>
        <taxon>Spermatophyta</taxon>
        <taxon>Magnoliopsida</taxon>
        <taxon>eudicotyledons</taxon>
        <taxon>Gunneridae</taxon>
        <taxon>Pentapetalae</taxon>
        <taxon>asterids</taxon>
        <taxon>campanulids</taxon>
        <taxon>Asterales</taxon>
        <taxon>Asteraceae</taxon>
        <taxon>Asteroideae</taxon>
        <taxon>Heliantheae alliance</taxon>
        <taxon>Heliantheae</taxon>
        <taxon>Helianthus</taxon>
    </lineage>
</organism>
<protein>
    <submittedName>
        <fullName evidence="1">Uncharacterized protein</fullName>
    </submittedName>
</protein>
<name>A0A9K3P442_HELAN</name>
<dbReference type="EMBL" id="MNCJ02000316">
    <property type="protein sequence ID" value="KAF5824002.1"/>
    <property type="molecule type" value="Genomic_DNA"/>
</dbReference>
<gene>
    <name evidence="1" type="ORF">HanXRQr2_Chr01g0044371</name>
</gene>
<evidence type="ECO:0000313" key="1">
    <source>
        <dbReference type="EMBL" id="KAF5824002.1"/>
    </source>
</evidence>
<dbReference type="Proteomes" id="UP000215914">
    <property type="component" value="Unassembled WGS sequence"/>
</dbReference>
<proteinExistence type="predicted"/>
<accession>A0A9K3P442</accession>